<dbReference type="PANTHER" id="PTHR36966:SF1">
    <property type="entry name" value="REP-ASSOCIATED TYROSINE TRANSPOSASE"/>
    <property type="match status" value="1"/>
</dbReference>
<evidence type="ECO:0000313" key="2">
    <source>
        <dbReference type="EMBL" id="KXU79511.1"/>
    </source>
</evidence>
<dbReference type="AlphaFoldDB" id="A0A175VFV1"/>
<dbReference type="GO" id="GO:0006313">
    <property type="term" value="P:DNA transposition"/>
    <property type="evidence" value="ECO:0007669"/>
    <property type="project" value="InterPro"/>
</dbReference>
<gene>
    <name evidence="2" type="ORF">LCR_18385</name>
</gene>
<dbReference type="PANTHER" id="PTHR36966">
    <property type="entry name" value="REP-ASSOCIATED TYROSINE TRANSPOSASE"/>
    <property type="match status" value="1"/>
</dbReference>
<comment type="caution">
    <text evidence="2">The sequence shown here is derived from an EMBL/GenBank/DDBJ whole genome shotgun (WGS) entry which is preliminary data.</text>
</comment>
<proteinExistence type="predicted"/>
<evidence type="ECO:0000259" key="1">
    <source>
        <dbReference type="SMART" id="SM01321"/>
    </source>
</evidence>
<organism evidence="2 3">
    <name type="scientific">Aeromonas enteropelogenes</name>
    <name type="common">Aeromonas trota</name>
    <dbReference type="NCBI Taxonomy" id="29489"/>
    <lineage>
        <taxon>Bacteria</taxon>
        <taxon>Pseudomonadati</taxon>
        <taxon>Pseudomonadota</taxon>
        <taxon>Gammaproteobacteria</taxon>
        <taxon>Aeromonadales</taxon>
        <taxon>Aeromonadaceae</taxon>
        <taxon>Aeromonas</taxon>
    </lineage>
</organism>
<accession>A0A175VFV1</accession>
<name>A0A175VFV1_AEREN</name>
<sequence>MANWRRAWWPGGTWFFTVNLLERRNNRLLVEQIDLLRRSVAKVQQAHPFAIHAWVVLPDHLHCILSLPEGDSDFPLRWRLIKSHFSRALPMIERRSQTRSRHGERGIWQRHYWEHLIRDEQDYRRHMDYVHINPLKHGHVTRVADWPYSTFHRYVASGVYSQDWCGSVDRVLEGLE</sequence>
<evidence type="ECO:0000313" key="3">
    <source>
        <dbReference type="Proteomes" id="UP000078435"/>
    </source>
</evidence>
<dbReference type="GO" id="GO:0043565">
    <property type="term" value="F:sequence-specific DNA binding"/>
    <property type="evidence" value="ECO:0007669"/>
    <property type="project" value="TreeGrafter"/>
</dbReference>
<dbReference type="InterPro" id="IPR002686">
    <property type="entry name" value="Transposase_17"/>
</dbReference>
<dbReference type="NCBIfam" id="NF047646">
    <property type="entry name" value="REP_Tyr_transpos"/>
    <property type="match status" value="1"/>
</dbReference>
<dbReference type="SMART" id="SM01321">
    <property type="entry name" value="Y1_Tnp"/>
    <property type="match status" value="1"/>
</dbReference>
<dbReference type="InterPro" id="IPR036515">
    <property type="entry name" value="Transposase_17_sf"/>
</dbReference>
<dbReference type="Gene3D" id="3.30.70.1290">
    <property type="entry name" value="Transposase IS200-like"/>
    <property type="match status" value="1"/>
</dbReference>
<protein>
    <submittedName>
        <fullName evidence="2">Transposase</fullName>
    </submittedName>
</protein>
<dbReference type="STRING" id="29489.VL01_17190"/>
<dbReference type="RefSeq" id="WP_026456496.1">
    <property type="nucleotide sequence ID" value="NZ_JMGO02000009.1"/>
</dbReference>
<reference evidence="2 3" key="1">
    <citation type="submission" date="2016-02" db="EMBL/GenBank/DDBJ databases">
        <title>Draft genome sequence of Aeromonas trota strain 1999lcr isolated from cerebrospinal fluid (CSF).</title>
        <authorList>
            <person name="Dallagassa C.B."/>
            <person name="Prediger K.C."/>
            <person name="Weiss V.A."/>
            <person name="Assis F.E."/>
            <person name="Baura V."/>
            <person name="Cruz L.M."/>
            <person name="Souza E.M."/>
            <person name="Pedrosa F.O."/>
            <person name="Fadel-Picheth C.M."/>
        </authorList>
    </citation>
    <scope>NUCLEOTIDE SEQUENCE [LARGE SCALE GENOMIC DNA]</scope>
    <source>
        <strain evidence="2 3">1999lcr</strain>
    </source>
</reference>
<dbReference type="Proteomes" id="UP000078435">
    <property type="component" value="Unassembled WGS sequence"/>
</dbReference>
<dbReference type="InterPro" id="IPR052715">
    <property type="entry name" value="RAYT_transposase"/>
</dbReference>
<dbReference type="GO" id="GO:0004803">
    <property type="term" value="F:transposase activity"/>
    <property type="evidence" value="ECO:0007669"/>
    <property type="project" value="InterPro"/>
</dbReference>
<dbReference type="EMBL" id="JMGO02000009">
    <property type="protein sequence ID" value="KXU79511.1"/>
    <property type="molecule type" value="Genomic_DNA"/>
</dbReference>
<feature type="domain" description="Transposase IS200-like" evidence="1">
    <location>
        <begin position="9"/>
        <end position="133"/>
    </location>
</feature>
<dbReference type="OrthoDB" id="9794403at2"/>
<dbReference type="SUPFAM" id="SSF143422">
    <property type="entry name" value="Transposase IS200-like"/>
    <property type="match status" value="1"/>
</dbReference>